<evidence type="ECO:0000256" key="6">
    <source>
        <dbReference type="SAM" id="Coils"/>
    </source>
</evidence>
<dbReference type="SMART" id="SM00355">
    <property type="entry name" value="ZnF_C2H2"/>
    <property type="match status" value="3"/>
</dbReference>
<name>A0ABP1Q2D0_9HEXA</name>
<evidence type="ECO:0000313" key="9">
    <source>
        <dbReference type="Proteomes" id="UP001642540"/>
    </source>
</evidence>
<sequence>MAKNSSSTTEREEDLEDPFTNFSIRVPENYTTVFNFDDLFPDQETTVSSKELKALKTEVKVLTKKSVNLQSELDRYKIQNATMEASIKTLQNKLAVFEKNNSPSVQNQIDKLVQSVKELRELQGALQSQNSTVIDCIKQTHAVNRGGGNDQFKLKAESRSTVRCGSFACPECNIKFPTKGNLNMHMVRHNKKPSPFPCKVCSKSFVYIRELYKHLAEHKSLEAYHLCEYCGKRFGLERTLQLHMKAHHNSNKEGCQKEDRDEELITLEEDSDEVIKVISPQSNEIILDSQVYFVVGVTDSKDVKIVNSDK</sequence>
<dbReference type="SUPFAM" id="SSF57667">
    <property type="entry name" value="beta-beta-alpha zinc fingers"/>
    <property type="match status" value="2"/>
</dbReference>
<protein>
    <recommendedName>
        <fullName evidence="7">C2H2-type domain-containing protein</fullName>
    </recommendedName>
</protein>
<keyword evidence="3 5" id="KW-0863">Zinc-finger</keyword>
<evidence type="ECO:0000256" key="2">
    <source>
        <dbReference type="ARBA" id="ARBA00022737"/>
    </source>
</evidence>
<accession>A0ABP1Q2D0</accession>
<feature type="coiled-coil region" evidence="6">
    <location>
        <begin position="52"/>
        <end position="100"/>
    </location>
</feature>
<comment type="caution">
    <text evidence="8">The sequence shown here is derived from an EMBL/GenBank/DDBJ whole genome shotgun (WGS) entry which is preliminary data.</text>
</comment>
<gene>
    <name evidence="8" type="ORF">ODALV1_LOCUS5965</name>
</gene>
<proteinExistence type="predicted"/>
<evidence type="ECO:0000313" key="8">
    <source>
        <dbReference type="EMBL" id="CAL8084976.1"/>
    </source>
</evidence>
<keyword evidence="9" id="KW-1185">Reference proteome</keyword>
<dbReference type="PROSITE" id="PS50157">
    <property type="entry name" value="ZINC_FINGER_C2H2_2"/>
    <property type="match status" value="3"/>
</dbReference>
<dbReference type="PANTHER" id="PTHR24408">
    <property type="entry name" value="ZINC FINGER PROTEIN"/>
    <property type="match status" value="1"/>
</dbReference>
<dbReference type="InterPro" id="IPR013087">
    <property type="entry name" value="Znf_C2H2_type"/>
</dbReference>
<keyword evidence="2" id="KW-0677">Repeat</keyword>
<evidence type="ECO:0000259" key="7">
    <source>
        <dbReference type="PROSITE" id="PS50157"/>
    </source>
</evidence>
<keyword evidence="6" id="KW-0175">Coiled coil</keyword>
<keyword evidence="4" id="KW-0862">Zinc</keyword>
<evidence type="ECO:0000256" key="1">
    <source>
        <dbReference type="ARBA" id="ARBA00022723"/>
    </source>
</evidence>
<evidence type="ECO:0000256" key="5">
    <source>
        <dbReference type="PROSITE-ProRule" id="PRU00042"/>
    </source>
</evidence>
<dbReference type="Gene3D" id="3.30.160.60">
    <property type="entry name" value="Classic Zinc Finger"/>
    <property type="match status" value="2"/>
</dbReference>
<evidence type="ECO:0000256" key="3">
    <source>
        <dbReference type="ARBA" id="ARBA00022771"/>
    </source>
</evidence>
<feature type="domain" description="C2H2-type" evidence="7">
    <location>
        <begin position="167"/>
        <end position="194"/>
    </location>
</feature>
<dbReference type="Pfam" id="PF13912">
    <property type="entry name" value="zf-C2H2_6"/>
    <property type="match status" value="1"/>
</dbReference>
<evidence type="ECO:0000256" key="4">
    <source>
        <dbReference type="ARBA" id="ARBA00022833"/>
    </source>
</evidence>
<dbReference type="PANTHER" id="PTHR24408:SF64">
    <property type="entry name" value="LINKING IMMUNITY AND METABOLISM-RELATED"/>
    <property type="match status" value="1"/>
</dbReference>
<keyword evidence="1" id="KW-0479">Metal-binding</keyword>
<feature type="domain" description="C2H2-type" evidence="7">
    <location>
        <begin position="196"/>
        <end position="223"/>
    </location>
</feature>
<dbReference type="Proteomes" id="UP001642540">
    <property type="component" value="Unassembled WGS sequence"/>
</dbReference>
<dbReference type="Pfam" id="PF00096">
    <property type="entry name" value="zf-C2H2"/>
    <property type="match status" value="1"/>
</dbReference>
<feature type="domain" description="C2H2-type" evidence="7">
    <location>
        <begin position="225"/>
        <end position="253"/>
    </location>
</feature>
<reference evidence="8 9" key="1">
    <citation type="submission" date="2024-08" db="EMBL/GenBank/DDBJ databases">
        <authorList>
            <person name="Cucini C."/>
            <person name="Frati F."/>
        </authorList>
    </citation>
    <scope>NUCLEOTIDE SEQUENCE [LARGE SCALE GENOMIC DNA]</scope>
</reference>
<dbReference type="PROSITE" id="PS00028">
    <property type="entry name" value="ZINC_FINGER_C2H2_1"/>
    <property type="match status" value="3"/>
</dbReference>
<dbReference type="EMBL" id="CAXLJM020000019">
    <property type="protein sequence ID" value="CAL8084976.1"/>
    <property type="molecule type" value="Genomic_DNA"/>
</dbReference>
<dbReference type="InterPro" id="IPR036236">
    <property type="entry name" value="Znf_C2H2_sf"/>
</dbReference>
<organism evidence="8 9">
    <name type="scientific">Orchesella dallaii</name>
    <dbReference type="NCBI Taxonomy" id="48710"/>
    <lineage>
        <taxon>Eukaryota</taxon>
        <taxon>Metazoa</taxon>
        <taxon>Ecdysozoa</taxon>
        <taxon>Arthropoda</taxon>
        <taxon>Hexapoda</taxon>
        <taxon>Collembola</taxon>
        <taxon>Entomobryomorpha</taxon>
        <taxon>Entomobryoidea</taxon>
        <taxon>Orchesellidae</taxon>
        <taxon>Orchesellinae</taxon>
        <taxon>Orchesella</taxon>
    </lineage>
</organism>